<keyword evidence="2" id="KW-0963">Cytoplasm</keyword>
<proteinExistence type="predicted"/>
<dbReference type="InterPro" id="IPR012943">
    <property type="entry name" value="Cnn_1N"/>
</dbReference>
<protein>
    <recommendedName>
        <fullName evidence="5">Centrosomin N-terminal motif 1 domain-containing protein</fullName>
    </recommendedName>
</protein>
<comment type="caution">
    <text evidence="6">The sequence shown here is derived from an EMBL/GenBank/DDBJ whole genome shotgun (WGS) entry which is preliminary data.</text>
</comment>
<dbReference type="AlphaFoldDB" id="A0A418B4V0"/>
<feature type="coiled-coil region" evidence="3">
    <location>
        <begin position="19"/>
        <end position="159"/>
    </location>
</feature>
<dbReference type="EMBL" id="QUSY01000096">
    <property type="protein sequence ID" value="RHY33068.1"/>
    <property type="molecule type" value="Genomic_DNA"/>
</dbReference>
<gene>
    <name evidence="6" type="ORF">DYB32_001906</name>
</gene>
<dbReference type="GO" id="GO:0005737">
    <property type="term" value="C:cytoplasm"/>
    <property type="evidence" value="ECO:0007669"/>
    <property type="project" value="UniProtKB-SubCell"/>
</dbReference>
<name>A0A418B4V0_9STRA</name>
<evidence type="ECO:0000259" key="5">
    <source>
        <dbReference type="Pfam" id="PF07989"/>
    </source>
</evidence>
<sequence>MESDPHMDLQLIREGEMERERLQKEGFNMKLRINFLEEQLLKYKEGTAFEDEDFESENIHLRTVIEEKVQELERRNALLVRARDAIEDLRSDLEAAKESNRLNASMNQSQLEESVLETQRLEQEVSRLEDDVARLRMQLSEANRKYEDLLRAHDELTLELNERSQAYQQVDAVQQTAHWEKQKMKTDLQVEFEARLNDERDKFQEELAHRTRLQEATLKEKDAAVINLTRSVGDLHATVQALTSQKKEAELMAEICTKQYDALKEQNDKTQQQLIEATKDAGEAISLRNKCEWTEAQLKLMQDRCRDLEGNLDKAKGIESSLRQDLTRAVALNGKVDQTLALQTDSTLREITSKLEITIMTNESLRGELSEANSHITQLEKNMAMGEMALSDMKRKCLSLETQLRQSAVTADKVSSTEDRVQRVRDTQQQLAKSLRSELEQARLDWERELAQLQNKVRDEGRKAELVQLQHTRALSKLAQVESEYQRTLTDLIKSKVAADWKQSKVAPPNVTHSDLKQQHQNNHNQQQQYQPQPLLNRSELDALVQTLHESKQVVSHSTLESPHGRPHKYVPATTRLVDAYQSSNRVLERLNQELVKVHSTIADYSNATISS</sequence>
<evidence type="ECO:0000256" key="2">
    <source>
        <dbReference type="ARBA" id="ARBA00022490"/>
    </source>
</evidence>
<evidence type="ECO:0000256" key="1">
    <source>
        <dbReference type="ARBA" id="ARBA00004496"/>
    </source>
</evidence>
<accession>A0A418B4V0</accession>
<keyword evidence="3" id="KW-0175">Coiled coil</keyword>
<keyword evidence="7" id="KW-1185">Reference proteome</keyword>
<evidence type="ECO:0000313" key="7">
    <source>
        <dbReference type="Proteomes" id="UP000285060"/>
    </source>
</evidence>
<organism evidence="6 7">
    <name type="scientific">Aphanomyces invadans</name>
    <dbReference type="NCBI Taxonomy" id="157072"/>
    <lineage>
        <taxon>Eukaryota</taxon>
        <taxon>Sar</taxon>
        <taxon>Stramenopiles</taxon>
        <taxon>Oomycota</taxon>
        <taxon>Saprolegniomycetes</taxon>
        <taxon>Saprolegniales</taxon>
        <taxon>Verrucalvaceae</taxon>
        <taxon>Aphanomyces</taxon>
    </lineage>
</organism>
<feature type="compositionally biased region" description="Low complexity" evidence="4">
    <location>
        <begin position="519"/>
        <end position="531"/>
    </location>
</feature>
<feature type="region of interest" description="Disordered" evidence="4">
    <location>
        <begin position="501"/>
        <end position="531"/>
    </location>
</feature>
<feature type="domain" description="Centrosomin N-terminal motif 1" evidence="5">
    <location>
        <begin position="12"/>
        <end position="87"/>
    </location>
</feature>
<dbReference type="Proteomes" id="UP000285060">
    <property type="component" value="Unassembled WGS sequence"/>
</dbReference>
<feature type="coiled-coil region" evidence="3">
    <location>
        <begin position="425"/>
        <end position="470"/>
    </location>
</feature>
<evidence type="ECO:0000256" key="3">
    <source>
        <dbReference type="SAM" id="Coils"/>
    </source>
</evidence>
<dbReference type="VEuPathDB" id="FungiDB:H310_06953"/>
<comment type="subcellular location">
    <subcellularLocation>
        <location evidence="1">Cytoplasm</location>
    </subcellularLocation>
</comment>
<evidence type="ECO:0000313" key="6">
    <source>
        <dbReference type="EMBL" id="RHY33068.1"/>
    </source>
</evidence>
<feature type="coiled-coil region" evidence="3">
    <location>
        <begin position="246"/>
        <end position="318"/>
    </location>
</feature>
<reference evidence="6 7" key="1">
    <citation type="submission" date="2018-08" db="EMBL/GenBank/DDBJ databases">
        <title>Aphanomyces genome sequencing and annotation.</title>
        <authorList>
            <person name="Minardi D."/>
            <person name="Oidtmann B."/>
            <person name="Van Der Giezen M."/>
            <person name="Studholme D.J."/>
        </authorList>
    </citation>
    <scope>NUCLEOTIDE SEQUENCE [LARGE SCALE GENOMIC DNA]</scope>
    <source>
        <strain evidence="6 7">NJM0002</strain>
    </source>
</reference>
<dbReference type="Pfam" id="PF07989">
    <property type="entry name" value="Cnn_1N"/>
    <property type="match status" value="1"/>
</dbReference>
<evidence type="ECO:0000256" key="4">
    <source>
        <dbReference type="SAM" id="MobiDB-lite"/>
    </source>
</evidence>
<dbReference type="GO" id="GO:0005815">
    <property type="term" value="C:microtubule organizing center"/>
    <property type="evidence" value="ECO:0007669"/>
    <property type="project" value="InterPro"/>
</dbReference>